<gene>
    <name evidence="2" type="primary">uctC_2</name>
    <name evidence="2" type="ORF">Maes01_02002</name>
</gene>
<sequence length="404" mass="43370">MANLGDLPLAGLKVVEFTHMVMGPAAGGILADLGAEVTKVEPCNGDNTRRLQGSGAGYFAMYNRNKRSLALDLKSAEGKDLALRLIDEADVVIENFRHGTMDRLGFGYADLSARNPGLIYCSLKGFLSGPYEHRTALDEVTQMMGGLAYMTGLPDRPLRAGTSVIDITGGMFGVIAILSALQQRHSTGRGRHVTSSLFETTAYLVGQHMAQQAVSGEEPPPMSVRRSAWSIYDIFECAGNERVFVGVVSDTLWRAFCKEFALDDLAADPALHTNAGRVAARDTLMPRINALFAGLSKTEMMDRLDRAGIPFAPINKPADLFDDPHLNAAGGLVKITLEDGKQVSLPALPVEFDGQRPGVRQDLPKAGEHSVEVAQSLGLSEEQIDALIEHGLLRGTEKAEPAGA</sequence>
<dbReference type="InterPro" id="IPR023606">
    <property type="entry name" value="CoA-Trfase_III_dom_1_sf"/>
</dbReference>
<dbReference type="Gene3D" id="3.40.50.10540">
    <property type="entry name" value="Crotonobetainyl-coa:carnitine coa-transferase, domain 1"/>
    <property type="match status" value="1"/>
</dbReference>
<proteinExistence type="predicted"/>
<evidence type="ECO:0000313" key="3">
    <source>
        <dbReference type="Proteomes" id="UP001408594"/>
    </source>
</evidence>
<dbReference type="InterPro" id="IPR003673">
    <property type="entry name" value="CoA-Trfase_fam_III"/>
</dbReference>
<dbReference type="EMBL" id="BAABRT010000015">
    <property type="protein sequence ID" value="GAA5525432.1"/>
    <property type="molecule type" value="Genomic_DNA"/>
</dbReference>
<dbReference type="PANTHER" id="PTHR48207:SF3">
    <property type="entry name" value="SUCCINATE--HYDROXYMETHYLGLUTARATE COA-TRANSFERASE"/>
    <property type="match status" value="1"/>
</dbReference>
<accession>A0ABP9WQF7</accession>
<comment type="caution">
    <text evidence="2">The sequence shown here is derived from an EMBL/GenBank/DDBJ whole genome shotgun (WGS) entry which is preliminary data.</text>
</comment>
<keyword evidence="3" id="KW-1185">Reference proteome</keyword>
<dbReference type="Pfam" id="PF02515">
    <property type="entry name" value="CoA_transf_3"/>
    <property type="match status" value="1"/>
</dbReference>
<protein>
    <submittedName>
        <fullName evidence="2">Acetyl-CoA:oxalate CoA-transferase</fullName>
    </submittedName>
</protein>
<dbReference type="Gene3D" id="3.30.1540.10">
    <property type="entry name" value="formyl-coa transferase, domain 3"/>
    <property type="match status" value="1"/>
</dbReference>
<dbReference type="RefSeq" id="WP_345551123.1">
    <property type="nucleotide sequence ID" value="NZ_BAABRT010000015.1"/>
</dbReference>
<evidence type="ECO:0000256" key="1">
    <source>
        <dbReference type="ARBA" id="ARBA00022679"/>
    </source>
</evidence>
<name>A0ABP9WQF7_9GAMM</name>
<keyword evidence="1" id="KW-0808">Transferase</keyword>
<reference evidence="2 3" key="1">
    <citation type="submission" date="2024-02" db="EMBL/GenBank/DDBJ databases">
        <title>Microbulbifer aestuariivivens NBRC 112533.</title>
        <authorList>
            <person name="Ichikawa N."/>
            <person name="Katano-Makiyama Y."/>
            <person name="Hidaka K."/>
        </authorList>
    </citation>
    <scope>NUCLEOTIDE SEQUENCE [LARGE SCALE GENOMIC DNA]</scope>
    <source>
        <strain evidence="2 3">NBRC 112533</strain>
    </source>
</reference>
<dbReference type="Proteomes" id="UP001408594">
    <property type="component" value="Unassembled WGS sequence"/>
</dbReference>
<dbReference type="InterPro" id="IPR044855">
    <property type="entry name" value="CoA-Trfase_III_dom3_sf"/>
</dbReference>
<dbReference type="InterPro" id="IPR050483">
    <property type="entry name" value="CoA-transferase_III_domain"/>
</dbReference>
<organism evidence="2 3">
    <name type="scientific">Microbulbifer aestuariivivens</name>
    <dbReference type="NCBI Taxonomy" id="1908308"/>
    <lineage>
        <taxon>Bacteria</taxon>
        <taxon>Pseudomonadati</taxon>
        <taxon>Pseudomonadota</taxon>
        <taxon>Gammaproteobacteria</taxon>
        <taxon>Cellvibrionales</taxon>
        <taxon>Microbulbiferaceae</taxon>
        <taxon>Microbulbifer</taxon>
    </lineage>
</organism>
<dbReference type="SUPFAM" id="SSF89796">
    <property type="entry name" value="CoA-transferase family III (CaiB/BaiF)"/>
    <property type="match status" value="1"/>
</dbReference>
<evidence type="ECO:0000313" key="2">
    <source>
        <dbReference type="EMBL" id="GAA5525432.1"/>
    </source>
</evidence>
<dbReference type="PANTHER" id="PTHR48207">
    <property type="entry name" value="SUCCINATE--HYDROXYMETHYLGLUTARATE COA-TRANSFERASE"/>
    <property type="match status" value="1"/>
</dbReference>